<keyword evidence="1" id="KW-0812">Transmembrane</keyword>
<name>A0A149TMA2_9PROT</name>
<evidence type="ECO:0000256" key="1">
    <source>
        <dbReference type="SAM" id="Phobius"/>
    </source>
</evidence>
<feature type="transmembrane region" description="Helical" evidence="1">
    <location>
        <begin position="68"/>
        <end position="92"/>
    </location>
</feature>
<dbReference type="Proteomes" id="UP000075636">
    <property type="component" value="Unassembled WGS sequence"/>
</dbReference>
<evidence type="ECO:0000313" key="3">
    <source>
        <dbReference type="Proteomes" id="UP000075636"/>
    </source>
</evidence>
<dbReference type="PATRIC" id="fig|318683.6.peg.3591"/>
<feature type="transmembrane region" description="Helical" evidence="1">
    <location>
        <begin position="104"/>
        <end position="125"/>
    </location>
</feature>
<sequence>MTSHTSTTDRASSNTGLSLAKLGASITTATMLPMVMAGNALAATGGTASSNGLGKQLQNMSQEGSDTIGVGSAFALYALAIVLLVTGIVMFFKSQKEDTRRPGMVAAGLVCFVLAGVSATGPKWINSAANTASDGDAEISNTAKSYEFK</sequence>
<comment type="caution">
    <text evidence="2">The sequence shown here is derived from an EMBL/GenBank/DDBJ whole genome shotgun (WGS) entry which is preliminary data.</text>
</comment>
<dbReference type="OrthoDB" id="7275718at2"/>
<dbReference type="RefSeq" id="WP_062106418.1">
    <property type="nucleotide sequence ID" value="NZ_LHZR01000088.1"/>
</dbReference>
<reference evidence="2 3" key="1">
    <citation type="submission" date="2015-06" db="EMBL/GenBank/DDBJ databases">
        <title>Improved classification and identification of acetic acid bacteria using matrix-assisted laser desorption/ionization time-of-flight mass spectrometry; Gluconobacter nephelii and Gluconobacter uchimurae are later heterotypic synonyms of Gluconobacter japonicus and Gluconobacter oxydans, respectively.</title>
        <authorList>
            <person name="Li L."/>
            <person name="Cleenwerck I."/>
            <person name="De Vuyst L."/>
            <person name="Vandamme P."/>
        </authorList>
    </citation>
    <scope>NUCLEOTIDE SEQUENCE [LARGE SCALE GENOMIC DNA]</scope>
    <source>
        <strain evidence="2 3">LMG 1768</strain>
    </source>
</reference>
<evidence type="ECO:0000313" key="2">
    <source>
        <dbReference type="EMBL" id="KXV49947.1"/>
    </source>
</evidence>
<keyword evidence="1" id="KW-0472">Membrane</keyword>
<protein>
    <submittedName>
        <fullName evidence="2">Uncharacterized protein</fullName>
    </submittedName>
</protein>
<proteinExistence type="predicted"/>
<gene>
    <name evidence="2" type="ORF">AD945_03125</name>
</gene>
<organism evidence="2 3">
    <name type="scientific">Gluconobacter albidus</name>
    <dbReference type="NCBI Taxonomy" id="318683"/>
    <lineage>
        <taxon>Bacteria</taxon>
        <taxon>Pseudomonadati</taxon>
        <taxon>Pseudomonadota</taxon>
        <taxon>Alphaproteobacteria</taxon>
        <taxon>Acetobacterales</taxon>
        <taxon>Acetobacteraceae</taxon>
        <taxon>Gluconobacter</taxon>
    </lineage>
</organism>
<keyword evidence="1" id="KW-1133">Transmembrane helix</keyword>
<dbReference type="AlphaFoldDB" id="A0A149TMA2"/>
<accession>A0A149TMA2</accession>
<dbReference type="EMBL" id="LHZR01000088">
    <property type="protein sequence ID" value="KXV49947.1"/>
    <property type="molecule type" value="Genomic_DNA"/>
</dbReference>